<dbReference type="Gramene" id="OGLUM11G16400.1">
    <property type="protein sequence ID" value="OGLUM11G16400.1"/>
    <property type="gene ID" value="OGLUM11G16400"/>
</dbReference>
<dbReference type="AlphaFoldDB" id="A0A0E0BK79"/>
<feature type="compositionally biased region" description="Polar residues" evidence="1">
    <location>
        <begin position="39"/>
        <end position="52"/>
    </location>
</feature>
<dbReference type="EnsemblPlants" id="OGLUM11G16400.1">
    <property type="protein sequence ID" value="OGLUM11G16400.1"/>
    <property type="gene ID" value="OGLUM11G16400"/>
</dbReference>
<dbReference type="HOGENOM" id="CLU_184773_0_0_1"/>
<keyword evidence="3" id="KW-1185">Reference proteome</keyword>
<proteinExistence type="predicted"/>
<organism evidence="2">
    <name type="scientific">Oryza glumipatula</name>
    <dbReference type="NCBI Taxonomy" id="40148"/>
    <lineage>
        <taxon>Eukaryota</taxon>
        <taxon>Viridiplantae</taxon>
        <taxon>Streptophyta</taxon>
        <taxon>Embryophyta</taxon>
        <taxon>Tracheophyta</taxon>
        <taxon>Spermatophyta</taxon>
        <taxon>Magnoliopsida</taxon>
        <taxon>Liliopsida</taxon>
        <taxon>Poales</taxon>
        <taxon>Poaceae</taxon>
        <taxon>BOP clade</taxon>
        <taxon>Oryzoideae</taxon>
        <taxon>Oryzeae</taxon>
        <taxon>Oryzinae</taxon>
        <taxon>Oryza</taxon>
    </lineage>
</organism>
<evidence type="ECO:0000256" key="1">
    <source>
        <dbReference type="SAM" id="MobiDB-lite"/>
    </source>
</evidence>
<reference evidence="2" key="1">
    <citation type="submission" date="2015-04" db="UniProtKB">
        <authorList>
            <consortium name="EnsemblPlants"/>
        </authorList>
    </citation>
    <scope>IDENTIFICATION</scope>
</reference>
<sequence>MVREDTLETKTVTQSRWSLRKVTPKSRCSQTMKDETSHRICQTGDNSGQTHATVLPIPRGQDKGPP</sequence>
<accession>A0A0E0BK79</accession>
<name>A0A0E0BK79_9ORYZ</name>
<protein>
    <submittedName>
        <fullName evidence="2">Uncharacterized protein</fullName>
    </submittedName>
</protein>
<evidence type="ECO:0000313" key="2">
    <source>
        <dbReference type="EnsemblPlants" id="OGLUM11G16400.1"/>
    </source>
</evidence>
<feature type="region of interest" description="Disordered" evidence="1">
    <location>
        <begin position="28"/>
        <end position="66"/>
    </location>
</feature>
<reference evidence="2" key="2">
    <citation type="submission" date="2018-05" db="EMBL/GenBank/DDBJ databases">
        <title>OgluRS3 (Oryza glumaepatula Reference Sequence Version 3).</title>
        <authorList>
            <person name="Zhang J."/>
            <person name="Kudrna D."/>
            <person name="Lee S."/>
            <person name="Talag J."/>
            <person name="Welchert J."/>
            <person name="Wing R.A."/>
        </authorList>
    </citation>
    <scope>NUCLEOTIDE SEQUENCE [LARGE SCALE GENOMIC DNA]</scope>
</reference>
<dbReference type="Proteomes" id="UP000026961">
    <property type="component" value="Chromosome 11"/>
</dbReference>
<evidence type="ECO:0000313" key="3">
    <source>
        <dbReference type="Proteomes" id="UP000026961"/>
    </source>
</evidence>